<reference evidence="6" key="1">
    <citation type="submission" date="2017-11" db="EMBL/GenBank/DDBJ databases">
        <title>Genome sequencing of Fusobacterium periodonticum KCOM 1282.</title>
        <authorList>
            <person name="Kook J.-K."/>
            <person name="Park S.-N."/>
            <person name="Lim Y.K."/>
        </authorList>
    </citation>
    <scope>NUCLEOTIDE SEQUENCE [LARGE SCALE GENOMIC DNA]</scope>
    <source>
        <strain evidence="6">KCOM 1282</strain>
    </source>
</reference>
<dbReference type="NCBIfam" id="NF033175">
    <property type="entry name" value="fuso_auto_Nterm"/>
    <property type="match status" value="1"/>
</dbReference>
<evidence type="ECO:0000256" key="1">
    <source>
        <dbReference type="SAM" id="Coils"/>
    </source>
</evidence>
<dbReference type="SUPFAM" id="SSF103515">
    <property type="entry name" value="Autotransporter"/>
    <property type="match status" value="1"/>
</dbReference>
<protein>
    <submittedName>
        <fullName evidence="5">Autotransporter domain-containing protein</fullName>
    </submittedName>
</protein>
<dbReference type="Pfam" id="PF03797">
    <property type="entry name" value="Autotransporter"/>
    <property type="match status" value="1"/>
</dbReference>
<keyword evidence="3" id="KW-0812">Transmembrane</keyword>
<dbReference type="Proteomes" id="UP000231749">
    <property type="component" value="Chromosome"/>
</dbReference>
<evidence type="ECO:0000313" key="5">
    <source>
        <dbReference type="EMBL" id="ATV66657.1"/>
    </source>
</evidence>
<dbReference type="InterPro" id="IPR036709">
    <property type="entry name" value="Autotransporte_beta_dom_sf"/>
</dbReference>
<gene>
    <name evidence="5" type="ORF">CTM86_08655</name>
</gene>
<proteinExistence type="predicted"/>
<keyword evidence="3" id="KW-1133">Transmembrane helix</keyword>
<dbReference type="InterPro" id="IPR053787">
    <property type="entry name" value="Autotransptr-assoc_N"/>
</dbReference>
<accession>A0AAD0F4Y3</accession>
<feature type="coiled-coil region" evidence="1">
    <location>
        <begin position="56"/>
        <end position="94"/>
    </location>
</feature>
<evidence type="ECO:0000256" key="3">
    <source>
        <dbReference type="SAM" id="Phobius"/>
    </source>
</evidence>
<keyword evidence="1" id="KW-0175">Coiled coil</keyword>
<evidence type="ECO:0000313" key="6">
    <source>
        <dbReference type="Proteomes" id="UP000231749"/>
    </source>
</evidence>
<keyword evidence="3" id="KW-0472">Membrane</keyword>
<feature type="transmembrane region" description="Helical" evidence="3">
    <location>
        <begin position="21"/>
        <end position="40"/>
    </location>
</feature>
<dbReference type="EMBL" id="CP024702">
    <property type="protein sequence ID" value="ATV66657.1"/>
    <property type="molecule type" value="Genomic_DNA"/>
</dbReference>
<evidence type="ECO:0000256" key="2">
    <source>
        <dbReference type="SAM" id="MobiDB-lite"/>
    </source>
</evidence>
<evidence type="ECO:0000259" key="4">
    <source>
        <dbReference type="PROSITE" id="PS51208"/>
    </source>
</evidence>
<sequence>MENNLHRIEKDLRSIAKRYKSVKYSIGLAILFLMLGVSAFSEEVNTKAQVAQIATREELKTSVGDVQTKLNVLRNENKKEIENSKLELIQLMEQGDQVVKSPWASWQFGVNYFHEKQNGEYKGRGDKPKKYVYNAEYQRGDWKTINASDGEDAQRPQGPPLLVGQPGGIGSSSSLTGQTVTKSTEIYSSVNGKNTYGLVDLRYVKEKPTDVEIFAKVNPKKVEKAPVDLPINIPAPPPMQLLDIKPKVNVPEGAPKITPPEIGKIVIEALSINAPTAPTAPTINVNVTKPAAPTAPTINVKVDAPHVTTMSITPPEAVNVVPPSVVPPKPVAFSVAPTIDATDTKNLTSTYKMEATQNNLNTRFPAGKDTTIDVISITKLIRNYLTFGSVQENKTVTLHNKVTVNVKVDDARAMVIDEPKNGSEFVMAGTINLYKSKNMGIDLQGSAGTANLVAKITNAGSIIGHAKDETGAKNEKQIAFGFSNVDSSYDDTMTHIINKGIISLNAPQSAGMQLKPEDPHNWQPDWHNLEKENNKYYVQINTGTIPSGNTGKGRVLMKADNQKDINIASTGSFGIITVFNPGISALDTVKMKNLSDKQKVEANLKAQRNLAGTTILPGGEIGRSASADSKWTSGVYNSGNINIEGTNSVGVGILHEIQEVKVGGKINIGTATAAIGSGSRALVENAVGIYAAVPTRPLLKGETGSHGGTAAKDIGTKTVEFGPFGHTGDTTKITPGSGTITIGENATKSIGLLVSDSEEELNPGADGTARTLKRSGSITANTGANIIVNGDSNYGFVVKSESYKSEFKTFDVLTVTKGDTANYGRGINKGTIAVNGTNSIAFALLKGGDSSNEGGNLIVNPLATAGAQGSTAFYGEQGKFTNSGDITVNTPNNTGNRAVLLKGVNSDSTKPIEFTNTASISVQGKGNIGVYAEGNAKFTHNENGTPATNKISVGDGSIGVYVKKSLAGTPKLNIAAPVELAATTGDRTTIGFYSDGEAETKFKDGFKLEVGDNSIGLFSQDTSKFASTFDVSDLTTTTEIKLGQKSALSYFNDGKTGNVGSVLTKDKFKIEMGAGSTLAYAENGSKVTLDQGTIDTTVANRFSSVSPTGTSLLLATGEGSKVAIGTGVNVTTTTQIGLIATAKAIAENLGVYTQKLDGSVGIYANKSTATNSGDMTMENKASAAIFGENNSGLTNTKNITIKAEKSAGILANDSNATNSGATSKIVVEGTQSAGISIQTTLDKASAAIATTAKIALNEGEITLKAGSNKSAAILGKRATGTPKITLSNDGTINVESEESVGINADNTVGSKDELLVNNNKTINVKAGKSAGINAITATVTNSATNGVINLTAQNTAGIIAKAGSVVINNAKINASGVTVATPTNGLVGISADSSTVTNGSTGKITLDTAYSAGIYGTNTSTIRNAGKIEAGKASSVGIYVEKNSPATNSGTITMKGESSAGIYGDESKIVNETANGKITIEEKTSAGMYAKNAVAENNEDATITVKKESSAGMYLDVDKANITANGTNKGTITLDTGATKSAGILAKLTAPADKVLTVTNEGDINVNGGTATEPSVAISAENSTSTVGNLLVENKKNINLVSEKSIGLFLNKSKAINETNGNINVKGKDATGVYAKATADFENKGTITVEAPLNEKAVGIFATGTGTKVVNSKDIKVLSGNSVGIFGEKSATVQNAGNIELGTIGSTLKGLIGIFGESKATAEAVKIENLGGTINVNTESSAGMYANNTSGNIANVTLENTGTINVNGKKSAGIYAPKSTVSKVGEINLTKDADGASAVYIEDGGKVTAAETAVINLGTANQNRVAYYVKNASSNVEGTNIGKIMGYGVGLYLQGAATSKVALNANTATLDYTANGATGNGIIGLYLAGDTDISTYNKAIKVGDTNGSNYAIGIYTDAQKDKTSAYNIMQNITAGKAGVGIFADKGSILKYTGTMKVGENGGTDASSGGVGIYVANQGGAGSNVTLDSAANIELYGKGGVGAIVTDGSTFTANTGSKIELKEGPGVGVYGLKGSIINAQNLVFINNGHQAEKIRTIGGQAHITADETLASGIVLTHVINGETSLASGKTITASGNNIGLMAEGIKDPAATPAWKNGDYEVLNKGILNFSNAIKSTAIYSVSSRAKNEGSIEVGNESTGIYGEYDKNTPKYDGTTPNKSLIETTATSSITLKGNESTGIYLKNLKDVENKGSITAIAGKTQNIGIYAINDGTANDVTGNQTLNLKNTGAVSLGDASVAIYSKGESDTLRNKIENTGDITVGKKLTIGGIETPAVGIYAENTDVKTNSTITVGENGIGFYGKNSEIEAKGTANFSNKGILAYLIDSKFTSYLGNLSGSNNTMLFIKNSQVNLAGNGTPVDVTVDDDQTGMYIEGASSTLTGVRNISLGKNSTGMYLKDTNFTSTADKITSTSQEAKGIIAIDSTLTNNSKIDLSGDNSIGIYSEANNTKTVTNNGKLNIAGKQTLGVFLKGSQNFVNTADIDVADTTSSVNTEKTIGIYTKEGTSTIKHNSGTINVGKRSIGIFSSINSAIELANPAKINVKDEGIGIYKENGTVSLAGTLTVDPHTATTPNSEPVGLYARNGVTVTDNLTSTTIGEKSYGIILNSNSTPNVYTNTATGNVELGNDSVYLYSEGNANITNNRIVAPTANANRSIAFYVKGNGIGSTKFVNNGNIDLSVGKGTIGVYAPNAEAINKANITVGRTDDIDPTTGQVYTDRNKIIYAIGMATADRGKIYNEGNIILTGNKSLGMYGDGEGTVVENSAGGKIILKPGATATATDKITNMTGVLVNNGATFINKGDITTDINYSYNPNVSGLIGVAVLNGSKLENHGNITIDADNSYGIVIRGEKNADGSVKKYAEIKNYGNITVRGTGTMGISWKDVKPEQIAALKAQIGAALKADPGQNAIYDAGDTNKGLEGVDIKIVNGQPIVTRNGVVVPSEIVNQILVANNVGMSDIGFYIDTLGATKPIDINMNGGTLPPINSQLIVGTEYSKKTNSKQWYVTDGVIQPFLNMIAGQNFKLSSIAGSLTWIATPVLDSNQNIVGISMAKIPYTAFVEKTDNAYNFADGLEQRYDMNALDSREKEIFNKLNGIGKNEGTLLSQAYDEMMGHQYANTQQRIQATGKVLDKEFSYLRNSWSNPSKDSNKVKTFGMSGEYKTDTAGIIDYKNNAYGVAYVHEDETVRLGESTGWYAGIVHNTFKFEDIGKSKEEQLQAKVGLFKSVPFDYNNSLNWTIAGDIFVGHNKLNRRFLVVDEIFSAKSRYNTYGIGVRNEVGKEFRLSEGLSVRPYGAVKVEYGRVSKIREKSGEMKLEVKSNDYLSVRPEIGTELAYKLHLGNKTLRAALVVAYENELGRVANGKNKARVAGTSADWFNIRGEKEDRRGNVKTDLNVGVDNQRIGVTGNIGYDTKGRNVRGGLGLRVIF</sequence>
<dbReference type="RefSeq" id="WP_099990968.1">
    <property type="nucleotide sequence ID" value="NZ_CP024702.1"/>
</dbReference>
<feature type="region of interest" description="Disordered" evidence="2">
    <location>
        <begin position="146"/>
        <end position="177"/>
    </location>
</feature>
<dbReference type="InterPro" id="IPR005546">
    <property type="entry name" value="Autotransporte_beta"/>
</dbReference>
<feature type="domain" description="Autotransporter" evidence="4">
    <location>
        <begin position="3148"/>
        <end position="3441"/>
    </location>
</feature>
<dbReference type="SMART" id="SM00869">
    <property type="entry name" value="Autotransporter"/>
    <property type="match status" value="1"/>
</dbReference>
<organism evidence="5 6">
    <name type="scientific">Fusobacterium pseudoperiodonticum</name>
    <dbReference type="NCBI Taxonomy" id="2663009"/>
    <lineage>
        <taxon>Bacteria</taxon>
        <taxon>Fusobacteriati</taxon>
        <taxon>Fusobacteriota</taxon>
        <taxon>Fusobacteriia</taxon>
        <taxon>Fusobacteriales</taxon>
        <taxon>Fusobacteriaceae</taxon>
        <taxon>Fusobacterium</taxon>
    </lineage>
</organism>
<name>A0AAD0F4Y3_9FUSO</name>
<dbReference type="PROSITE" id="PS51208">
    <property type="entry name" value="AUTOTRANSPORTER"/>
    <property type="match status" value="1"/>
</dbReference>